<proteinExistence type="predicted"/>
<dbReference type="SUPFAM" id="SSF56112">
    <property type="entry name" value="Protein kinase-like (PK-like)"/>
    <property type="match status" value="1"/>
</dbReference>
<dbReference type="GO" id="GO:0005524">
    <property type="term" value="F:ATP binding"/>
    <property type="evidence" value="ECO:0007669"/>
    <property type="project" value="InterPro"/>
</dbReference>
<dbReference type="OrthoDB" id="2985259at2759"/>
<dbReference type="InterPro" id="IPR000719">
    <property type="entry name" value="Prot_kinase_dom"/>
</dbReference>
<dbReference type="Proteomes" id="UP000193067">
    <property type="component" value="Unassembled WGS sequence"/>
</dbReference>
<dbReference type="PROSITE" id="PS50011">
    <property type="entry name" value="PROTEIN_KINASE_DOM"/>
    <property type="match status" value="1"/>
</dbReference>
<sequence>ARAADGRDVVIRVISIGSEGRNHLDVLQYISRGLTSQVAPNHAIPLLELLEREDITFGVFPRIGGTMTDAYDSWAENSVGDIVDMMIQCLESLAYLHSIGVAHRDAFRDNFLVQWHPESMSPTQLTVTRPRVILNDFETAVRFDEDVPSAQRVCIGLPLSDSFPDAARYTRPVPAEVASGQPYCPFKLDVWQFAQSFSNFKACTSIPELDVVLRGMADDNPASRLSALGAMIKLAGTVASIPSDTLKMPPLVTSSARFMTP</sequence>
<dbReference type="STRING" id="1353009.A0A1Y2J4E4"/>
<evidence type="ECO:0000313" key="2">
    <source>
        <dbReference type="EMBL" id="OSD08290.1"/>
    </source>
</evidence>
<keyword evidence="3" id="KW-1185">Reference proteome</keyword>
<protein>
    <recommendedName>
        <fullName evidence="1">Protein kinase domain-containing protein</fullName>
    </recommendedName>
</protein>
<name>A0A1Y2J4E4_TRAC3</name>
<gene>
    <name evidence="2" type="ORF">PYCCODRAFT_1356638</name>
</gene>
<dbReference type="EMBL" id="KZ084086">
    <property type="protein sequence ID" value="OSD08290.1"/>
    <property type="molecule type" value="Genomic_DNA"/>
</dbReference>
<reference evidence="2 3" key="1">
    <citation type="journal article" date="2015" name="Biotechnol. Biofuels">
        <title>Enhanced degradation of softwood versus hardwood by the white-rot fungus Pycnoporus coccineus.</title>
        <authorList>
            <person name="Couturier M."/>
            <person name="Navarro D."/>
            <person name="Chevret D."/>
            <person name="Henrissat B."/>
            <person name="Piumi F."/>
            <person name="Ruiz-Duenas F.J."/>
            <person name="Martinez A.T."/>
            <person name="Grigoriev I.V."/>
            <person name="Riley R."/>
            <person name="Lipzen A."/>
            <person name="Berrin J.G."/>
            <person name="Master E.R."/>
            <person name="Rosso M.N."/>
        </authorList>
    </citation>
    <scope>NUCLEOTIDE SEQUENCE [LARGE SCALE GENOMIC DNA]</scope>
    <source>
        <strain evidence="2 3">BRFM310</strain>
    </source>
</reference>
<accession>A0A1Y2J4E4</accession>
<evidence type="ECO:0000313" key="3">
    <source>
        <dbReference type="Proteomes" id="UP000193067"/>
    </source>
</evidence>
<organism evidence="2 3">
    <name type="scientific">Trametes coccinea (strain BRFM310)</name>
    <name type="common">Pycnoporus coccineus</name>
    <dbReference type="NCBI Taxonomy" id="1353009"/>
    <lineage>
        <taxon>Eukaryota</taxon>
        <taxon>Fungi</taxon>
        <taxon>Dikarya</taxon>
        <taxon>Basidiomycota</taxon>
        <taxon>Agaricomycotina</taxon>
        <taxon>Agaricomycetes</taxon>
        <taxon>Polyporales</taxon>
        <taxon>Polyporaceae</taxon>
        <taxon>Trametes</taxon>
    </lineage>
</organism>
<feature type="domain" description="Protein kinase" evidence="1">
    <location>
        <begin position="1"/>
        <end position="261"/>
    </location>
</feature>
<dbReference type="InterPro" id="IPR011009">
    <property type="entry name" value="Kinase-like_dom_sf"/>
</dbReference>
<dbReference type="GO" id="GO:0004672">
    <property type="term" value="F:protein kinase activity"/>
    <property type="evidence" value="ECO:0007669"/>
    <property type="project" value="InterPro"/>
</dbReference>
<dbReference type="AlphaFoldDB" id="A0A1Y2J4E4"/>
<feature type="non-terminal residue" evidence="2">
    <location>
        <position position="1"/>
    </location>
</feature>
<dbReference type="Gene3D" id="1.10.510.10">
    <property type="entry name" value="Transferase(Phosphotransferase) domain 1"/>
    <property type="match status" value="1"/>
</dbReference>
<evidence type="ECO:0000259" key="1">
    <source>
        <dbReference type="PROSITE" id="PS50011"/>
    </source>
</evidence>